<dbReference type="Pfam" id="PF02944">
    <property type="entry name" value="BESS"/>
    <property type="match status" value="1"/>
</dbReference>
<dbReference type="EMBL" id="GAKP01001325">
    <property type="protein sequence ID" value="JAC57627.1"/>
    <property type="molecule type" value="Transcribed_RNA"/>
</dbReference>
<accession>A0A034WTH5</accession>
<dbReference type="AlphaFoldDB" id="A0A034WTH5"/>
<evidence type="ECO:0000313" key="6">
    <source>
        <dbReference type="RefSeq" id="XP_011205301.1"/>
    </source>
</evidence>
<reference evidence="4" key="1">
    <citation type="journal article" date="2014" name="BMC Genomics">
        <title>Characterizing the developmental transcriptome of the oriental fruit fly, Bactrocera dorsalis (Diptera: Tephritidae) through comparative genomic analysis with Drosophila melanogaster utilizing modENCODE datasets.</title>
        <authorList>
            <person name="Geib S.M."/>
            <person name="Calla B."/>
            <person name="Hall B."/>
            <person name="Hou S."/>
            <person name="Manoukis N.C."/>
        </authorList>
    </citation>
    <scope>NUCLEOTIDE SEQUENCE</scope>
    <source>
        <strain evidence="4">Punador</strain>
    </source>
</reference>
<dbReference type="GO" id="GO:0003677">
    <property type="term" value="F:DNA binding"/>
    <property type="evidence" value="ECO:0007669"/>
    <property type="project" value="InterPro"/>
</dbReference>
<feature type="domain" description="BESS" evidence="3">
    <location>
        <begin position="216"/>
        <end position="255"/>
    </location>
</feature>
<protein>
    <submittedName>
        <fullName evidence="4 6">protein suppressor of variegation 3-7</fullName>
    </submittedName>
</protein>
<organism evidence="4">
    <name type="scientific">Bactrocera dorsalis</name>
    <name type="common">Oriental fruit fly</name>
    <name type="synonym">Dacus dorsalis</name>
    <dbReference type="NCBI Taxonomy" id="27457"/>
    <lineage>
        <taxon>Eukaryota</taxon>
        <taxon>Metazoa</taxon>
        <taxon>Ecdysozoa</taxon>
        <taxon>Arthropoda</taxon>
        <taxon>Hexapoda</taxon>
        <taxon>Insecta</taxon>
        <taxon>Pterygota</taxon>
        <taxon>Neoptera</taxon>
        <taxon>Endopterygota</taxon>
        <taxon>Diptera</taxon>
        <taxon>Brachycera</taxon>
        <taxon>Muscomorpha</taxon>
        <taxon>Tephritoidea</taxon>
        <taxon>Tephritidae</taxon>
        <taxon>Bactrocera</taxon>
        <taxon>Bactrocera</taxon>
    </lineage>
</organism>
<dbReference type="OrthoDB" id="6487365at2759"/>
<evidence type="ECO:0000256" key="1">
    <source>
        <dbReference type="PROSITE-ProRule" id="PRU00371"/>
    </source>
</evidence>
<dbReference type="RefSeq" id="XP_011205301.2">
    <property type="nucleotide sequence ID" value="XM_011206999.4"/>
</dbReference>
<gene>
    <name evidence="4" type="primary">SUV37</name>
    <name evidence="6" type="synonym">LOC105227583</name>
</gene>
<evidence type="ECO:0000313" key="4">
    <source>
        <dbReference type="EMBL" id="JAC57627.1"/>
    </source>
</evidence>
<keyword evidence="1" id="KW-0539">Nucleus</keyword>
<dbReference type="GO" id="GO:0005634">
    <property type="term" value="C:nucleus"/>
    <property type="evidence" value="ECO:0007669"/>
    <property type="project" value="UniProtKB-SubCell"/>
</dbReference>
<feature type="compositionally biased region" description="Polar residues" evidence="2">
    <location>
        <begin position="157"/>
        <end position="170"/>
    </location>
</feature>
<keyword evidence="5" id="KW-1185">Reference proteome</keyword>
<comment type="subcellular location">
    <subcellularLocation>
        <location evidence="1">Nucleus</location>
    </subcellularLocation>
</comment>
<sequence>MSDNEKNMSTEDDTEESFSRLPLIKTRVRKNLAELRHPRQKFCARWEKDFPWLKADKVDESVGICTVCNKHLVCKKSHLERHQNSYKHQRLQGFESFDTECEPSQPSAPEFMECGKREFDGEEQEFSQAIELDPDYKVDFDRDSEKRFKKHPAKNMKASQKHQNANGSESNESHSNRSFKLDRFKLLKRVDRDRNTLNEYYLIRRKQHSPPIQQVKDTFDLFFDSVCATVKTLPPKLGAEVKGRISQLIAEFELRAICEREAQECSITMPSTTTEGATMVVAATTTHPQEVTASVTQESAVIDPNTGVPHIVYSFQPKTNE</sequence>
<dbReference type="PROSITE" id="PS51031">
    <property type="entry name" value="BESS"/>
    <property type="match status" value="1"/>
</dbReference>
<dbReference type="GeneID" id="105227583"/>
<evidence type="ECO:0000256" key="2">
    <source>
        <dbReference type="SAM" id="MobiDB-lite"/>
    </source>
</evidence>
<name>A0A034WTH5_BACDO</name>
<dbReference type="Proteomes" id="UP001652620">
    <property type="component" value="Unplaced"/>
</dbReference>
<dbReference type="InterPro" id="IPR004210">
    <property type="entry name" value="BESS_motif"/>
</dbReference>
<evidence type="ECO:0000259" key="3">
    <source>
        <dbReference type="PROSITE" id="PS51031"/>
    </source>
</evidence>
<evidence type="ECO:0000313" key="5">
    <source>
        <dbReference type="Proteomes" id="UP001652620"/>
    </source>
</evidence>
<proteinExistence type="predicted"/>
<reference evidence="6" key="2">
    <citation type="submission" date="2022-04" db="UniProtKB">
        <authorList>
            <consortium name="RefSeq"/>
        </authorList>
    </citation>
    <scope>IDENTIFICATION</scope>
    <source>
        <strain evidence="6">Punador</strain>
    </source>
</reference>
<feature type="region of interest" description="Disordered" evidence="2">
    <location>
        <begin position="147"/>
        <end position="176"/>
    </location>
</feature>
<dbReference type="KEGG" id="bdr:105227583"/>
<dbReference type="RefSeq" id="XP_011205301.1">
    <property type="nucleotide sequence ID" value="XM_011206999.3"/>
</dbReference>